<reference evidence="1 2" key="1">
    <citation type="journal article" date="2011" name="J. Bacteriol.">
        <title>Genome of Streptococcus oralis strain Uo5.</title>
        <authorList>
            <person name="Reichmann P."/>
            <person name="Nuhn M."/>
            <person name="Denapaite D."/>
            <person name="Bruckner R."/>
            <person name="Henrich B."/>
            <person name="Maurer P."/>
            <person name="Rieger M."/>
            <person name="Klages S."/>
            <person name="Reinhard R."/>
            <person name="Hakenbeck R."/>
        </authorList>
    </citation>
    <scope>NUCLEOTIDE SEQUENCE [LARGE SCALE GENOMIC DNA]</scope>
    <source>
        <strain evidence="1 2">Uo5</strain>
    </source>
</reference>
<accession>F2QC48</accession>
<dbReference type="EMBL" id="FR720602">
    <property type="protein sequence ID" value="CBZ00216.1"/>
    <property type="molecule type" value="Genomic_DNA"/>
</dbReference>
<organism evidence="1 2">
    <name type="scientific">Streptococcus oralis (strain Uo5)</name>
    <dbReference type="NCBI Taxonomy" id="927666"/>
    <lineage>
        <taxon>Bacteria</taxon>
        <taxon>Bacillati</taxon>
        <taxon>Bacillota</taxon>
        <taxon>Bacilli</taxon>
        <taxon>Lactobacillales</taxon>
        <taxon>Streptococcaceae</taxon>
        <taxon>Streptococcus</taxon>
    </lineage>
</organism>
<evidence type="ECO:0000313" key="2">
    <source>
        <dbReference type="Proteomes" id="UP000008131"/>
    </source>
</evidence>
<gene>
    <name evidence="1" type="ordered locus">SOR_0554</name>
</gene>
<name>F2QC48_STROU</name>
<protein>
    <submittedName>
        <fullName evidence="1">Uncharacterized protein</fullName>
    </submittedName>
</protein>
<dbReference type="KEGG" id="sor:SOR_0554"/>
<proteinExistence type="predicted"/>
<dbReference type="HOGENOM" id="CLU_3428375_0_0_9"/>
<dbReference type="AlphaFoldDB" id="F2QC48"/>
<dbReference type="Proteomes" id="UP000008131">
    <property type="component" value="Chromosome"/>
</dbReference>
<sequence>MQLLREVLSDTYKLKNELFS</sequence>
<evidence type="ECO:0000313" key="1">
    <source>
        <dbReference type="EMBL" id="CBZ00216.1"/>
    </source>
</evidence>